<evidence type="ECO:0000256" key="1">
    <source>
        <dbReference type="SAM" id="MobiDB-lite"/>
    </source>
</evidence>
<name>A0AAF0K947_AGRTU</name>
<reference evidence="3" key="2">
    <citation type="submission" date="2023-04" db="EMBL/GenBank/DDBJ databases">
        <title>Complete genome sequence of Agrobacterium salinitolerans CFBP5506.</title>
        <authorList>
            <person name="Yen H.-C."/>
            <person name="Yan X.-H."/>
            <person name="Lai E.-M."/>
            <person name="Kuo C.-H."/>
        </authorList>
    </citation>
    <scope>NUCLEOTIDE SEQUENCE</scope>
    <source>
        <strain evidence="3">CFBP5506</strain>
    </source>
</reference>
<feature type="region of interest" description="Disordered" evidence="1">
    <location>
        <begin position="1"/>
        <end position="34"/>
    </location>
</feature>
<dbReference type="SUPFAM" id="SSF103515">
    <property type="entry name" value="Autotransporter"/>
    <property type="match status" value="1"/>
</dbReference>
<dbReference type="SMART" id="SM00869">
    <property type="entry name" value="Autotransporter"/>
    <property type="match status" value="1"/>
</dbReference>
<dbReference type="NCBIfam" id="TIGR02913">
    <property type="entry name" value="HAF_rpt"/>
    <property type="match status" value="7"/>
</dbReference>
<dbReference type="Gene3D" id="2.40.128.130">
    <property type="entry name" value="Autotransporter beta-domain"/>
    <property type="match status" value="1"/>
</dbReference>
<dbReference type="InterPro" id="IPR036709">
    <property type="entry name" value="Autotransporte_beta_dom_sf"/>
</dbReference>
<evidence type="ECO:0000313" key="4">
    <source>
        <dbReference type="Proteomes" id="UP000305410"/>
    </source>
</evidence>
<protein>
    <submittedName>
        <fullName evidence="3">Autotransporter domain-containing protein</fullName>
    </submittedName>
</protein>
<evidence type="ECO:0000313" key="3">
    <source>
        <dbReference type="EMBL" id="WGM60835.1"/>
    </source>
</evidence>
<dbReference type="EMBL" id="CP122963">
    <property type="protein sequence ID" value="WGM60835.1"/>
    <property type="molecule type" value="Genomic_DNA"/>
</dbReference>
<dbReference type="PROSITE" id="PS51208">
    <property type="entry name" value="AUTOTRANSPORTER"/>
    <property type="match status" value="1"/>
</dbReference>
<dbReference type="InterPro" id="IPR014262">
    <property type="entry name" value="HAF_rpt"/>
</dbReference>
<evidence type="ECO:0000259" key="2">
    <source>
        <dbReference type="PROSITE" id="PS51208"/>
    </source>
</evidence>
<accession>A0AAF0K947</accession>
<gene>
    <name evidence="3" type="ORF">CFBP5506_14170</name>
</gene>
<feature type="domain" description="Autotransporter" evidence="2">
    <location>
        <begin position="403"/>
        <end position="705"/>
    </location>
</feature>
<dbReference type="Pfam" id="PF03797">
    <property type="entry name" value="Autotransporter"/>
    <property type="match status" value="1"/>
</dbReference>
<sequence length="705" mass="73330">MTVSGVFSTPANAADPVALSSPTRDLGTLGGTSSRATQISADGRVVVGWSPLESGEPRTFRWTEANGMQDLGNLGGVGTFVHAVSTDGSVIVGEDVGAIFPSRAAFRWTEANGMENLGTLGGTYSQAFAVSADGSVIVGSSWLANDDNHAFRWTETTGMQDLGTLGGDYADASAVSANGKVIVGQSELASGNTHAYRWTEAKAMQDLGTLGGSFSQAFAVSADGSVVIGNSALASGFQRAFRWTEANAMQDLGTLGGDNSSAETVSANGIAIIGSSELASGAFHAFRWTAANAMQDLGTLGGNTSSANAISADGSVIVGKSTLASGFDHAFRWTETTAMQDLGTLGGNTSSANAISADGSVIVGSADTASGETHAALWKFAPVNPPEPGGPDPESPKPGVPTLIDVDNTIRTVASAAHETFSVMEMQRMGLARLQDSCDVARAGETCYSARTDIRGFDGNTDVLARINLAHAFTDNVSAGVSVAHSFWRDLPASLSDNDSNIGGGIHAQWRTPTPDGSWYLRGALSANRYDLERTRRVLPFTEAGTGDSAIKGWGASLEVGRAHELSERDGFSYYGGLRYSNLKMDGYAERNAAFPFTYSDTALKQTTGYIGATYNRAVTGKVAWSIDGRVEQDLAHDDPDVMASAAYIGALIFDADLAHTRASLSSTVSYAVTDNVKIDVTPYIASTSTRDAAWGAAIGISGKF</sequence>
<reference evidence="3" key="1">
    <citation type="submission" date="2019-04" db="EMBL/GenBank/DDBJ databases">
        <authorList>
            <person name="Chiang H.-Y."/>
            <person name="Huang Y.-Y."/>
            <person name="Chou L."/>
            <person name="Lai E.-M."/>
            <person name="Kuo C.-H."/>
        </authorList>
    </citation>
    <scope>NUCLEOTIDE SEQUENCE</scope>
    <source>
        <strain evidence="3">CFBP5506</strain>
    </source>
</reference>
<dbReference type="InterPro" id="IPR005546">
    <property type="entry name" value="Autotransporte_beta"/>
</dbReference>
<organism evidence="3 4">
    <name type="scientific">Agrobacterium tumefaciens</name>
    <dbReference type="NCBI Taxonomy" id="358"/>
    <lineage>
        <taxon>Bacteria</taxon>
        <taxon>Pseudomonadati</taxon>
        <taxon>Pseudomonadota</taxon>
        <taxon>Alphaproteobacteria</taxon>
        <taxon>Hyphomicrobiales</taxon>
        <taxon>Rhizobiaceae</taxon>
        <taxon>Rhizobium/Agrobacterium group</taxon>
        <taxon>Agrobacterium</taxon>
        <taxon>Agrobacterium tumefaciens complex</taxon>
    </lineage>
</organism>
<proteinExistence type="predicted"/>
<feature type="compositionally biased region" description="Polar residues" evidence="1">
    <location>
        <begin position="1"/>
        <end position="11"/>
    </location>
</feature>
<dbReference type="AlphaFoldDB" id="A0AAF0K947"/>
<dbReference type="Proteomes" id="UP000305410">
    <property type="component" value="Chromosome Linear"/>
</dbReference>